<organism evidence="17">
    <name type="scientific">Candidatus Methanofastidiosum methylothiophilum</name>
    <dbReference type="NCBI Taxonomy" id="1705564"/>
    <lineage>
        <taxon>Archaea</taxon>
        <taxon>Methanobacteriati</taxon>
        <taxon>Methanobacteriota</taxon>
        <taxon>Stenosarchaea group</taxon>
        <taxon>Candidatus Methanofastidiosia</taxon>
        <taxon>Candidatus Methanofastidiosales</taxon>
        <taxon>Candidatus Methanofastidiosaceae</taxon>
        <taxon>Candidatus Methanofastidiosum</taxon>
    </lineage>
</organism>
<dbReference type="GO" id="GO:0004721">
    <property type="term" value="F:phosphoprotein phosphatase activity"/>
    <property type="evidence" value="ECO:0007669"/>
    <property type="project" value="TreeGrafter"/>
</dbReference>
<feature type="transmembrane region" description="Helical" evidence="13">
    <location>
        <begin position="121"/>
        <end position="145"/>
    </location>
</feature>
<evidence type="ECO:0000256" key="1">
    <source>
        <dbReference type="ARBA" id="ARBA00000085"/>
    </source>
</evidence>
<comment type="catalytic activity">
    <reaction evidence="1">
        <text>ATP + protein L-histidine = ADP + protein N-phospho-L-histidine.</text>
        <dbReference type="EC" id="2.7.13.3"/>
    </reaction>
</comment>
<dbReference type="Pfam" id="PF02518">
    <property type="entry name" value="HATPase_c"/>
    <property type="match status" value="1"/>
</dbReference>
<evidence type="ECO:0000256" key="3">
    <source>
        <dbReference type="ARBA" id="ARBA00012438"/>
    </source>
</evidence>
<evidence type="ECO:0000256" key="4">
    <source>
        <dbReference type="ARBA" id="ARBA00022475"/>
    </source>
</evidence>
<feature type="transmembrane region" description="Helical" evidence="13">
    <location>
        <begin position="200"/>
        <end position="221"/>
    </location>
</feature>
<keyword evidence="8 17" id="KW-0418">Kinase</keyword>
<dbReference type="CDD" id="cd06225">
    <property type="entry name" value="HAMP"/>
    <property type="match status" value="1"/>
</dbReference>
<dbReference type="CDD" id="cd00075">
    <property type="entry name" value="HATPase"/>
    <property type="match status" value="1"/>
</dbReference>
<keyword evidence="13" id="KW-1133">Transmembrane helix</keyword>
<dbReference type="InterPro" id="IPR050351">
    <property type="entry name" value="BphY/WalK/GraS-like"/>
</dbReference>
<dbReference type="InterPro" id="IPR003660">
    <property type="entry name" value="HAMP_dom"/>
</dbReference>
<dbReference type="EMBL" id="LNJE01000004">
    <property type="protein sequence ID" value="KYC58209.1"/>
    <property type="molecule type" value="Genomic_DNA"/>
</dbReference>
<evidence type="ECO:0000313" key="16">
    <source>
        <dbReference type="EMBL" id="KYC55156.1"/>
    </source>
</evidence>
<keyword evidence="5" id="KW-0597">Phosphoprotein</keyword>
<dbReference type="Gene3D" id="3.30.565.10">
    <property type="entry name" value="Histidine kinase-like ATPase, C-terminal domain"/>
    <property type="match status" value="1"/>
</dbReference>
<keyword evidence="13" id="KW-0812">Transmembrane</keyword>
<dbReference type="GO" id="GO:0016036">
    <property type="term" value="P:cellular response to phosphate starvation"/>
    <property type="evidence" value="ECO:0007669"/>
    <property type="project" value="TreeGrafter"/>
</dbReference>
<feature type="domain" description="HAMP" evidence="15">
    <location>
        <begin position="299"/>
        <end position="351"/>
    </location>
</feature>
<dbReference type="SMART" id="SM00387">
    <property type="entry name" value="HATPase_c"/>
    <property type="match status" value="1"/>
</dbReference>
<evidence type="ECO:0000256" key="8">
    <source>
        <dbReference type="ARBA" id="ARBA00022777"/>
    </source>
</evidence>
<feature type="transmembrane region" description="Helical" evidence="13">
    <location>
        <begin position="6"/>
        <end position="24"/>
    </location>
</feature>
<dbReference type="InterPro" id="IPR036097">
    <property type="entry name" value="HisK_dim/P_sf"/>
</dbReference>
<dbReference type="PRINTS" id="PR00344">
    <property type="entry name" value="BCTRLSENSOR"/>
</dbReference>
<dbReference type="Proteomes" id="UP000092420">
    <property type="component" value="Unassembled WGS sequence"/>
</dbReference>
<accession>A0A150JJJ6</accession>
<evidence type="ECO:0000259" key="15">
    <source>
        <dbReference type="PROSITE" id="PS50885"/>
    </source>
</evidence>
<dbReference type="GO" id="GO:0005886">
    <property type="term" value="C:plasma membrane"/>
    <property type="evidence" value="ECO:0007669"/>
    <property type="project" value="UniProtKB-SubCell"/>
</dbReference>
<dbReference type="GO" id="GO:0005524">
    <property type="term" value="F:ATP binding"/>
    <property type="evidence" value="ECO:0007669"/>
    <property type="project" value="UniProtKB-KW"/>
</dbReference>
<reference evidence="17 18" key="1">
    <citation type="journal article" date="2016" name="ISME J.">
        <title>Chasing the elusive Euryarchaeota class WSA2: genomes reveal a uniquely fastidious methyl-reducing methanogen.</title>
        <authorList>
            <person name="Nobu M.K."/>
            <person name="Narihiro T."/>
            <person name="Kuroda K."/>
            <person name="Mei R."/>
            <person name="Liu W.T."/>
        </authorList>
    </citation>
    <scope>NUCLEOTIDE SEQUENCE [LARGE SCALE GENOMIC DNA]</scope>
    <source>
        <strain evidence="16">ADurb1013_Bin02101</strain>
        <strain evidence="17">ADurb1213_Bin02801</strain>
    </source>
</reference>
<dbReference type="PANTHER" id="PTHR45453">
    <property type="entry name" value="PHOSPHATE REGULON SENSOR PROTEIN PHOR"/>
    <property type="match status" value="1"/>
</dbReference>
<comment type="subcellular location">
    <subcellularLocation>
        <location evidence="2">Cell membrane</location>
    </subcellularLocation>
</comment>
<feature type="transmembrane region" description="Helical" evidence="13">
    <location>
        <begin position="271"/>
        <end position="293"/>
    </location>
</feature>
<name>A0A150JLS0_9EURY</name>
<protein>
    <recommendedName>
        <fullName evidence="3">histidine kinase</fullName>
        <ecNumber evidence="3">2.7.13.3</ecNumber>
    </recommendedName>
</protein>
<evidence type="ECO:0000256" key="13">
    <source>
        <dbReference type="SAM" id="Phobius"/>
    </source>
</evidence>
<dbReference type="SUPFAM" id="SSF158472">
    <property type="entry name" value="HAMP domain-like"/>
    <property type="match status" value="1"/>
</dbReference>
<dbReference type="EMBL" id="LNJB01000003">
    <property type="protein sequence ID" value="KYC55156.1"/>
    <property type="molecule type" value="Genomic_DNA"/>
</dbReference>
<feature type="transmembrane region" description="Helical" evidence="13">
    <location>
        <begin position="31"/>
        <end position="50"/>
    </location>
</feature>
<dbReference type="Pfam" id="PF00512">
    <property type="entry name" value="HisKA"/>
    <property type="match status" value="1"/>
</dbReference>
<keyword evidence="12" id="KW-0175">Coiled coil</keyword>
<dbReference type="InterPro" id="IPR036890">
    <property type="entry name" value="HATPase_C_sf"/>
</dbReference>
<dbReference type="Pfam" id="PF16927">
    <property type="entry name" value="HisKA_7TM"/>
    <property type="match status" value="1"/>
</dbReference>
<evidence type="ECO:0000256" key="5">
    <source>
        <dbReference type="ARBA" id="ARBA00022553"/>
    </source>
</evidence>
<keyword evidence="11 13" id="KW-0472">Membrane</keyword>
<evidence type="ECO:0000256" key="10">
    <source>
        <dbReference type="ARBA" id="ARBA00023012"/>
    </source>
</evidence>
<dbReference type="InterPro" id="IPR031621">
    <property type="entry name" value="HisKA_7TM"/>
</dbReference>
<dbReference type="Pfam" id="PF00672">
    <property type="entry name" value="HAMP"/>
    <property type="match status" value="1"/>
</dbReference>
<evidence type="ECO:0000313" key="17">
    <source>
        <dbReference type="EMBL" id="KYC58209.1"/>
    </source>
</evidence>
<dbReference type="PROSITE" id="PS50885">
    <property type="entry name" value="HAMP"/>
    <property type="match status" value="1"/>
</dbReference>
<dbReference type="InterPro" id="IPR004358">
    <property type="entry name" value="Sig_transdc_His_kin-like_C"/>
</dbReference>
<dbReference type="SMART" id="SM00388">
    <property type="entry name" value="HisKA"/>
    <property type="match status" value="1"/>
</dbReference>
<dbReference type="Gene3D" id="6.10.340.10">
    <property type="match status" value="1"/>
</dbReference>
<evidence type="ECO:0000256" key="11">
    <source>
        <dbReference type="ARBA" id="ARBA00023136"/>
    </source>
</evidence>
<dbReference type="SUPFAM" id="SSF47384">
    <property type="entry name" value="Homodimeric domain of signal transducing histidine kinase"/>
    <property type="match status" value="1"/>
</dbReference>
<feature type="coiled-coil region" evidence="12">
    <location>
        <begin position="357"/>
        <end position="384"/>
    </location>
</feature>
<keyword evidence="7" id="KW-0547">Nucleotide-binding</keyword>
<sequence length="609" mass="70289">MNYLVLSTFFFNLLLGIYSIKSNYKSKINILFSILAIFMSGIIITNSLIIERSYILWWNKLNLFFVIWIPTLYLMWSTSLSKIKMKINEIYVISISIFFSLTLVTNLFINNVSYFNGKLEQLYGPFFYVFFIYYVSCLIYGLYLLNQASKLCDSLIERRRYLIVFIGTLIPIATSIILNSIIYIGKLRTFFHFDELTGNIYVLPITNSLMMILFAFAVLKYNFLKPDISIKEKLDTLRIKILYITNIIIIGLGIIISIIIINSGYPVDTTIIETIFVIVFLMFFIDIGINYSLSKYIKEKIIVPLGKISKHAEEVGKGNFNIKVGFEGEDEIAILSRQMDEMADKLNKTSMIRENFNKALQIEVQKTTEKLQEAYNQLKDSDKAKKDFIDAIAHELYNPLAIISLSNEYIQLDSIDPHNKKMITSIQRNIKRLIYLVKEIEDFTTIDLQDQKINVEKFDLEEMIKIIVQDFGILTSKKNIELSLKPIGQDFNLEGDKSKLTKVFVNLIENAVTFSNEDGKIKIIIEDRKENIEVKIEDNGIGIRKKDIKYIFEKFYRAEVDDVLRQGIGLGLPIARSIVINHDGIINVKSEYGKGSVFTVILPKKHVVL</sequence>
<dbReference type="InterPro" id="IPR003594">
    <property type="entry name" value="HATPase_dom"/>
</dbReference>
<evidence type="ECO:0000259" key="14">
    <source>
        <dbReference type="PROSITE" id="PS50109"/>
    </source>
</evidence>
<dbReference type="FunFam" id="3.30.565.10:FF:000023">
    <property type="entry name" value="PAS domain-containing sensor histidine kinase"/>
    <property type="match status" value="1"/>
</dbReference>
<comment type="caution">
    <text evidence="17">The sequence shown here is derived from an EMBL/GenBank/DDBJ whole genome shotgun (WGS) entry which is preliminary data.</text>
</comment>
<evidence type="ECO:0000256" key="9">
    <source>
        <dbReference type="ARBA" id="ARBA00022840"/>
    </source>
</evidence>
<evidence type="ECO:0000256" key="7">
    <source>
        <dbReference type="ARBA" id="ARBA00022741"/>
    </source>
</evidence>
<feature type="transmembrane region" description="Helical" evidence="13">
    <location>
        <begin position="241"/>
        <end position="265"/>
    </location>
</feature>
<dbReference type="SUPFAM" id="SSF55874">
    <property type="entry name" value="ATPase domain of HSP90 chaperone/DNA topoisomerase II/histidine kinase"/>
    <property type="match status" value="1"/>
</dbReference>
<dbReference type="CDD" id="cd00082">
    <property type="entry name" value="HisKA"/>
    <property type="match status" value="1"/>
</dbReference>
<feature type="transmembrane region" description="Helical" evidence="13">
    <location>
        <begin position="88"/>
        <end position="109"/>
    </location>
</feature>
<dbReference type="AlphaFoldDB" id="A0A150JLS0"/>
<evidence type="ECO:0000313" key="18">
    <source>
        <dbReference type="Proteomes" id="UP000092420"/>
    </source>
</evidence>
<dbReference type="PANTHER" id="PTHR45453:SF1">
    <property type="entry name" value="PHOSPHATE REGULON SENSOR PROTEIN PHOR"/>
    <property type="match status" value="1"/>
</dbReference>
<keyword evidence="6" id="KW-0808">Transferase</keyword>
<dbReference type="InterPro" id="IPR005467">
    <property type="entry name" value="His_kinase_dom"/>
</dbReference>
<keyword evidence="4" id="KW-1003">Cell membrane</keyword>
<dbReference type="PROSITE" id="PS50109">
    <property type="entry name" value="HIS_KIN"/>
    <property type="match status" value="1"/>
</dbReference>
<dbReference type="SMART" id="SM00304">
    <property type="entry name" value="HAMP"/>
    <property type="match status" value="1"/>
</dbReference>
<keyword evidence="9" id="KW-0067">ATP-binding</keyword>
<evidence type="ECO:0000256" key="6">
    <source>
        <dbReference type="ARBA" id="ARBA00022679"/>
    </source>
</evidence>
<feature type="transmembrane region" description="Helical" evidence="13">
    <location>
        <begin position="56"/>
        <end position="76"/>
    </location>
</feature>
<evidence type="ECO:0000256" key="2">
    <source>
        <dbReference type="ARBA" id="ARBA00004236"/>
    </source>
</evidence>
<dbReference type="InterPro" id="IPR003661">
    <property type="entry name" value="HisK_dim/P_dom"/>
</dbReference>
<feature type="domain" description="Histidine kinase" evidence="14">
    <location>
        <begin position="391"/>
        <end position="606"/>
    </location>
</feature>
<gene>
    <name evidence="16" type="ORF">AN188_00381</name>
    <name evidence="17" type="ORF">APG09_00488</name>
</gene>
<dbReference type="Gene3D" id="1.10.287.130">
    <property type="match status" value="1"/>
</dbReference>
<accession>A0A150JD47</accession>
<feature type="transmembrane region" description="Helical" evidence="13">
    <location>
        <begin position="161"/>
        <end position="185"/>
    </location>
</feature>
<accession>A0A150JLS0</accession>
<dbReference type="GO" id="GO:0000155">
    <property type="term" value="F:phosphorelay sensor kinase activity"/>
    <property type="evidence" value="ECO:0007669"/>
    <property type="project" value="InterPro"/>
</dbReference>
<keyword evidence="10" id="KW-0902">Two-component regulatory system</keyword>
<dbReference type="EC" id="2.7.13.3" evidence="3"/>
<proteinExistence type="predicted"/>
<evidence type="ECO:0000256" key="12">
    <source>
        <dbReference type="SAM" id="Coils"/>
    </source>
</evidence>